<sequence length="127" mass="13693">MTFTWSRLMSAATASYGVYALADPRHLGRALTDNEPEQAGFDLLARTYGARDLTVSALGLLGRSPRTVTTAMLIRIACDVSDGLLLAARAEDEQTRTKVLGVTFGWGALNALALLQDRRAARLTARP</sequence>
<protein>
    <recommendedName>
        <fullName evidence="3">DUF4267 domain-containing protein</fullName>
    </recommendedName>
</protein>
<organism evidence="1 2">
    <name type="scientific">Nocardioides mesophilus</name>
    <dbReference type="NCBI Taxonomy" id="433659"/>
    <lineage>
        <taxon>Bacteria</taxon>
        <taxon>Bacillati</taxon>
        <taxon>Actinomycetota</taxon>
        <taxon>Actinomycetes</taxon>
        <taxon>Propionibacteriales</taxon>
        <taxon>Nocardioidaceae</taxon>
        <taxon>Nocardioides</taxon>
    </lineage>
</organism>
<reference evidence="1 2" key="1">
    <citation type="submission" date="2020-08" db="EMBL/GenBank/DDBJ databases">
        <title>Genome sequence of Nocardioides mesophilus KACC 16243T.</title>
        <authorList>
            <person name="Hyun D.-W."/>
            <person name="Bae J.-W."/>
        </authorList>
    </citation>
    <scope>NUCLEOTIDE SEQUENCE [LARGE SCALE GENOMIC DNA]</scope>
    <source>
        <strain evidence="1 2">KACC 16243</strain>
    </source>
</reference>
<dbReference type="EMBL" id="CP060713">
    <property type="protein sequence ID" value="QNN54586.1"/>
    <property type="molecule type" value="Genomic_DNA"/>
</dbReference>
<gene>
    <name evidence="1" type="ORF">H9L09_09930</name>
</gene>
<evidence type="ECO:0000313" key="1">
    <source>
        <dbReference type="EMBL" id="QNN54586.1"/>
    </source>
</evidence>
<keyword evidence="2" id="KW-1185">Reference proteome</keyword>
<name>A0A7G9RG61_9ACTN</name>
<evidence type="ECO:0008006" key="3">
    <source>
        <dbReference type="Google" id="ProtNLM"/>
    </source>
</evidence>
<dbReference type="KEGG" id="nmes:H9L09_09930"/>
<proteinExistence type="predicted"/>
<dbReference type="AlphaFoldDB" id="A0A7G9RG61"/>
<evidence type="ECO:0000313" key="2">
    <source>
        <dbReference type="Proteomes" id="UP000515947"/>
    </source>
</evidence>
<dbReference type="Proteomes" id="UP000515947">
    <property type="component" value="Chromosome"/>
</dbReference>
<accession>A0A7G9RG61</accession>
<dbReference type="RefSeq" id="WP_187580426.1">
    <property type="nucleotide sequence ID" value="NZ_CP060713.1"/>
</dbReference>